<feature type="region of interest" description="Disordered" evidence="1">
    <location>
        <begin position="552"/>
        <end position="609"/>
    </location>
</feature>
<keyword evidence="3" id="KW-0732">Signal</keyword>
<evidence type="ECO:0000256" key="3">
    <source>
        <dbReference type="SAM" id="SignalP"/>
    </source>
</evidence>
<feature type="region of interest" description="Disordered" evidence="1">
    <location>
        <begin position="140"/>
        <end position="170"/>
    </location>
</feature>
<name>A0A8J6CFD8_DIALT</name>
<evidence type="ECO:0000256" key="2">
    <source>
        <dbReference type="SAM" id="Phobius"/>
    </source>
</evidence>
<evidence type="ECO:0000313" key="6">
    <source>
        <dbReference type="Proteomes" id="UP000751190"/>
    </source>
</evidence>
<feature type="compositionally biased region" description="Gly residues" evidence="1">
    <location>
        <begin position="1296"/>
        <end position="1310"/>
    </location>
</feature>
<keyword evidence="2" id="KW-1133">Transmembrane helix</keyword>
<feature type="signal peptide" evidence="3">
    <location>
        <begin position="1"/>
        <end position="18"/>
    </location>
</feature>
<keyword evidence="6" id="KW-1185">Reference proteome</keyword>
<organism evidence="5 6">
    <name type="scientific">Diacronema lutheri</name>
    <name type="common">Unicellular marine alga</name>
    <name type="synonym">Monochrysis lutheri</name>
    <dbReference type="NCBI Taxonomy" id="2081491"/>
    <lineage>
        <taxon>Eukaryota</taxon>
        <taxon>Haptista</taxon>
        <taxon>Haptophyta</taxon>
        <taxon>Pavlovophyceae</taxon>
        <taxon>Pavlovales</taxon>
        <taxon>Pavlovaceae</taxon>
        <taxon>Diacronema</taxon>
    </lineage>
</organism>
<comment type="caution">
    <text evidence="5">The sequence shown here is derived from an EMBL/GenBank/DDBJ whole genome shotgun (WGS) entry which is preliminary data.</text>
</comment>
<dbReference type="OrthoDB" id="122018at2759"/>
<feature type="compositionally biased region" description="Gly residues" evidence="1">
    <location>
        <begin position="142"/>
        <end position="151"/>
    </location>
</feature>
<dbReference type="Pfam" id="PF26010">
    <property type="entry name" value="DUF8003"/>
    <property type="match status" value="1"/>
</dbReference>
<dbReference type="EMBL" id="JAGTXO010000003">
    <property type="protein sequence ID" value="KAG8469011.1"/>
    <property type="molecule type" value="Genomic_DNA"/>
</dbReference>
<evidence type="ECO:0000313" key="5">
    <source>
        <dbReference type="EMBL" id="KAG8469011.1"/>
    </source>
</evidence>
<accession>A0A8J6CFD8</accession>
<evidence type="ECO:0000256" key="1">
    <source>
        <dbReference type="SAM" id="MobiDB-lite"/>
    </source>
</evidence>
<feature type="region of interest" description="Disordered" evidence="1">
    <location>
        <begin position="1288"/>
        <end position="1316"/>
    </location>
</feature>
<feature type="region of interest" description="Disordered" evidence="1">
    <location>
        <begin position="879"/>
        <end position="929"/>
    </location>
</feature>
<feature type="transmembrane region" description="Helical" evidence="2">
    <location>
        <begin position="1934"/>
        <end position="1956"/>
    </location>
</feature>
<feature type="domain" description="DUF8003" evidence="4">
    <location>
        <begin position="1101"/>
        <end position="1167"/>
    </location>
</feature>
<keyword evidence="2" id="KW-0472">Membrane</keyword>
<feature type="region of interest" description="Disordered" evidence="1">
    <location>
        <begin position="1656"/>
        <end position="1683"/>
    </location>
</feature>
<feature type="compositionally biased region" description="Basic and acidic residues" evidence="1">
    <location>
        <begin position="621"/>
        <end position="630"/>
    </location>
</feature>
<feature type="compositionally biased region" description="Gly residues" evidence="1">
    <location>
        <begin position="243"/>
        <end position="263"/>
    </location>
</feature>
<sequence length="2074" mass="208285">MIMTLVALLAALYTVGSAAPYVPVMTRCPTLPCAVNVSGVPEGTCLISSDVTVGGDCSFDASYARLLIVGASVQCVIDPDNPPCTLTLAAKELVELRGSASVRATTVDIRAGKSILIGENATVLVNSSVWHRLALARPPGPSGGGGHGGVGSPCNGVTQGGEAYGDGTDPNVITVGSPGLGADLRVGGPGGGLIRLHASSLDIRGLLSADGGAGAADAGGGAGGGVVLRSNSLNGSGTISARGGAGGDGSGGRGRPIAGSGGGGRLYSQAAPARWLAYDVSGGAGQHTAGAGTVFIAATRTLYCDNARKRTECGCAITDGVTAGQPAPSSPIHELIVQGGALARPWHAQVAADGFELRADQINMLSGHFDWGADTTALIADQLTVRQGSSVRGTVLSICVSTFTLDRSSFVSAWGGPAGGPLDNSQGAIDRTSCPRPVTAVPLLISASSIATIGGRLTSQGAMLLVAHGGEVAIEMLGILAASSIWISAREIIVAGKLQASSASEFRQECDVAPNAAAGASKLPGAGAHASASHAVRVAPAVAPAMNGNAARRALANASPRSAARRDGVRAERTHRQLRQNGGGGGGGDHDGGDGGAASSMGGAPAAADERELHARLVAREREREREGERGATSLVHDPAASERDEAAAAAAVNARARALPTSSVRPPEHTLPCAAERRSLGNASRYAVTILVDQSLVIQPDGAIVGATILACSLRTILVRGTLTASEFGCSANQGAGVGASAPGSGGGGGGHAGAGGDGARTNGTSSTGGRPYGDGAWPEFVGSGGGGEYAGSGGGLVHLSAPTWINIGGTLSANGQDAGLFLGTMADDVDGLGAITTGSGGGAGGSVILETAVLRGEGLISASGGDGAARGIRQQVDGDLDEGGGVEADGADGATRADQSDGAPNAGGAELAADADASAQSAAPPVTAGADATSARAAALLRSSLGDATAAAINDMLGRVLAAARGADAADGDTARDTYSRGDAWARAMERDAAAGAAELAYAGDDVASVRALLPATAEAAAGAIAAATERRFTHLSAHASLATAGDMAGGGGGGGGYVHFSAGASGRFDASEFNATQLRVRGGRGWGGASDGRMGVTSGPDCLPGFSGVFCEPCAPGTYKESSGAAPCTPCVNAPRRHEYVGRGGADAECSYVCPKGVLLWPECTTVVERLLRAAGGSAVVSLAVVAVVFAELLLYGLLMRPQAPAAGARAARRAATGGAAAGAQRRCCSGARGGGGCCCCTGGFNVIGRFSRLLRAADVDEPLLRLLQPSGSFRLYAGADGGSDDADADADGGSGGGSGGGGGAHAGGADDDVDAGEERAAKAALDRGAPAGALCAPLLGGASPHAAAARRGRLAPEHRPRPRQVARLRAASALTPSRQPALVAASAEAKQAALQMSAKVSNLDPRSSDPRVEVLRELSGKIRRIYLLGNNTPALPWRLPELPAALRAHIKSAEYDTFRRTVADLCKWRAWEEWGLAAFALCPPLRLPALRWMQAKRLGKLRRFIDIDYDGAFIRSVRVRALAGTLRCGSGGSSCELAYIDVYHVQGAVNGVSDGAGGCGNGNGGGGGAGAAASERAHSPNDELSTVGVGGGGSSGVLGACGGALSLGQPRSLHAHRASVARSLGLDLGGGAAPATDSAYGAAPFVFRRASPSRQLRERGPARARLGAREDSDDLPPLHPRATGAPLVVMCAGDGSYWSPWLLDTADILVASLFSAALGSEWAAGIANLNALLWRLDRRAPAAQAARVLAELVRALDELHGRGAGSAADGDDDDDDDGSRSGDGGADGGADAEDARQPPCRLHIARFMHEPRSGHFRLGVVACRPGAQPGKGGGGAPACPPLPYGGVDLHDAPAASVEAWLGVRRRCTASLTAVWPSIGWLLFHNKPLRVGQRVGQRCAALMVGTLLCGEVLLLFVLLSEFAQIDRAALHTFVLVPPVACLLSPALGVLALLRPRNEMLARTFAAANALALVSALVAAVASVLFVFPLFEDKAWCVLPFVLLVTKLVLAEMIHVHVACAGHAQLRRRMPLEEQGRLLRGALEPGAFEFDELSASMWRSAVAQEAASAGRD</sequence>
<feature type="compositionally biased region" description="Basic and acidic residues" evidence="1">
    <location>
        <begin position="564"/>
        <end position="575"/>
    </location>
</feature>
<feature type="region of interest" description="Disordered" evidence="1">
    <location>
        <begin position="1766"/>
        <end position="1799"/>
    </location>
</feature>
<gene>
    <name evidence="5" type="ORF">KFE25_007529</name>
</gene>
<dbReference type="PANTHER" id="PTHR31513:SF2">
    <property type="entry name" value="MRAZ"/>
    <property type="match status" value="1"/>
</dbReference>
<proteinExistence type="predicted"/>
<feature type="compositionally biased region" description="Low complexity" evidence="1">
    <location>
        <begin position="597"/>
        <end position="607"/>
    </location>
</feature>
<feature type="compositionally biased region" description="Low complexity" evidence="1">
    <location>
        <begin position="904"/>
        <end position="929"/>
    </location>
</feature>
<feature type="region of interest" description="Disordered" evidence="1">
    <location>
        <begin position="621"/>
        <end position="642"/>
    </location>
</feature>
<feature type="chain" id="PRO_5035145222" description="DUF8003 domain-containing protein" evidence="3">
    <location>
        <begin position="19"/>
        <end position="2074"/>
    </location>
</feature>
<dbReference type="PANTHER" id="PTHR31513">
    <property type="entry name" value="EPHRIN TYPE-B RECEPTOR"/>
    <property type="match status" value="1"/>
</dbReference>
<feature type="compositionally biased region" description="Gly residues" evidence="1">
    <location>
        <begin position="745"/>
        <end position="760"/>
    </location>
</feature>
<feature type="transmembrane region" description="Helical" evidence="2">
    <location>
        <begin position="1902"/>
        <end position="1922"/>
    </location>
</feature>
<dbReference type="InterPro" id="IPR058316">
    <property type="entry name" value="DUF8003"/>
</dbReference>
<feature type="compositionally biased region" description="Low complexity" evidence="1">
    <location>
        <begin position="552"/>
        <end position="562"/>
    </location>
</feature>
<reference evidence="5" key="1">
    <citation type="submission" date="2021-05" db="EMBL/GenBank/DDBJ databases">
        <title>The genome of the haptophyte Pavlova lutheri (Diacronema luteri, Pavlovales) - a model for lipid biosynthesis in eukaryotic algae.</title>
        <authorList>
            <person name="Hulatt C.J."/>
            <person name="Posewitz M.C."/>
        </authorList>
    </citation>
    <scope>NUCLEOTIDE SEQUENCE</scope>
    <source>
        <strain evidence="5">NIVA-4/92</strain>
    </source>
</reference>
<feature type="region of interest" description="Disordered" evidence="1">
    <location>
        <begin position="239"/>
        <end position="263"/>
    </location>
</feature>
<feature type="transmembrane region" description="Helical" evidence="2">
    <location>
        <begin position="1999"/>
        <end position="2022"/>
    </location>
</feature>
<feature type="transmembrane region" description="Helical" evidence="2">
    <location>
        <begin position="1968"/>
        <end position="1993"/>
    </location>
</feature>
<protein>
    <recommendedName>
        <fullName evidence="4">DUF8003 domain-containing protein</fullName>
    </recommendedName>
</protein>
<evidence type="ECO:0000259" key="4">
    <source>
        <dbReference type="Pfam" id="PF26010"/>
    </source>
</evidence>
<keyword evidence="2" id="KW-0812">Transmembrane</keyword>
<feature type="region of interest" description="Disordered" evidence="1">
    <location>
        <begin position="742"/>
        <end position="780"/>
    </location>
</feature>
<dbReference type="Proteomes" id="UP000751190">
    <property type="component" value="Unassembled WGS sequence"/>
</dbReference>